<dbReference type="PANTHER" id="PTHR12213">
    <property type="entry name" value="CORRINOID ADENOSYLTRANSFERASE"/>
    <property type="match status" value="1"/>
</dbReference>
<keyword evidence="8 14" id="KW-0067">ATP-binding</keyword>
<dbReference type="UniPathway" id="UPA00148">
    <property type="reaction ID" value="UER00233"/>
</dbReference>
<evidence type="ECO:0000313" key="17">
    <source>
        <dbReference type="EMBL" id="NYI94118.1"/>
    </source>
</evidence>
<evidence type="ECO:0000256" key="14">
    <source>
        <dbReference type="RuleBase" id="RU366026"/>
    </source>
</evidence>
<dbReference type="PANTHER" id="PTHR12213:SF0">
    <property type="entry name" value="CORRINOID ADENOSYLTRANSFERASE MMAB"/>
    <property type="match status" value="1"/>
</dbReference>
<dbReference type="EMBL" id="JACCFO010000001">
    <property type="protein sequence ID" value="NYI94118.1"/>
    <property type="molecule type" value="Genomic_DNA"/>
</dbReference>
<evidence type="ECO:0000256" key="3">
    <source>
        <dbReference type="ARBA" id="ARBA00012454"/>
    </source>
</evidence>
<comment type="pathway">
    <text evidence="1 14">Cofactor biosynthesis; adenosylcobalamin biosynthesis; adenosylcobalamin from cob(II)yrinate a,c-diamide: step 2/7.</text>
</comment>
<feature type="domain" description="Cobalamin adenosyltransferase-like" evidence="16">
    <location>
        <begin position="18"/>
        <end position="182"/>
    </location>
</feature>
<evidence type="ECO:0000256" key="4">
    <source>
        <dbReference type="ARBA" id="ARBA00020963"/>
    </source>
</evidence>
<evidence type="ECO:0000259" key="16">
    <source>
        <dbReference type="Pfam" id="PF01923"/>
    </source>
</evidence>
<dbReference type="Proteomes" id="UP000575985">
    <property type="component" value="Unassembled WGS sequence"/>
</dbReference>
<dbReference type="Gene3D" id="1.20.1200.10">
    <property type="entry name" value="Cobalamin adenosyltransferase-like"/>
    <property type="match status" value="1"/>
</dbReference>
<comment type="catalytic activity">
    <reaction evidence="13 14">
        <text>2 cob(II)alamin + reduced [electron-transfer flavoprotein] + 2 ATP = 2 adenosylcob(III)alamin + 2 triphosphate + oxidized [electron-transfer flavoprotein] + 3 H(+)</text>
        <dbReference type="Rhea" id="RHEA:28671"/>
        <dbReference type="Rhea" id="RHEA-COMP:10685"/>
        <dbReference type="Rhea" id="RHEA-COMP:10686"/>
        <dbReference type="ChEBI" id="CHEBI:15378"/>
        <dbReference type="ChEBI" id="CHEBI:16304"/>
        <dbReference type="ChEBI" id="CHEBI:18036"/>
        <dbReference type="ChEBI" id="CHEBI:18408"/>
        <dbReference type="ChEBI" id="CHEBI:30616"/>
        <dbReference type="ChEBI" id="CHEBI:57692"/>
        <dbReference type="ChEBI" id="CHEBI:58307"/>
        <dbReference type="EC" id="2.5.1.17"/>
    </reaction>
</comment>
<evidence type="ECO:0000256" key="15">
    <source>
        <dbReference type="SAM" id="MobiDB-lite"/>
    </source>
</evidence>
<dbReference type="GO" id="GO:0005524">
    <property type="term" value="F:ATP binding"/>
    <property type="evidence" value="ECO:0007669"/>
    <property type="project" value="UniProtKB-UniRule"/>
</dbReference>
<dbReference type="InterPro" id="IPR036451">
    <property type="entry name" value="CblAdoTrfase-like_sf"/>
</dbReference>
<name>A0A853BF91_9ACTN</name>
<evidence type="ECO:0000256" key="11">
    <source>
        <dbReference type="ARBA" id="ARBA00033354"/>
    </source>
</evidence>
<comment type="catalytic activity">
    <reaction evidence="12 14">
        <text>2 cob(II)yrinate a,c diamide + reduced [electron-transfer flavoprotein] + 2 ATP = 2 adenosylcob(III)yrinate a,c-diamide + 2 triphosphate + oxidized [electron-transfer flavoprotein] + 3 H(+)</text>
        <dbReference type="Rhea" id="RHEA:11528"/>
        <dbReference type="Rhea" id="RHEA-COMP:10685"/>
        <dbReference type="Rhea" id="RHEA-COMP:10686"/>
        <dbReference type="ChEBI" id="CHEBI:15378"/>
        <dbReference type="ChEBI" id="CHEBI:18036"/>
        <dbReference type="ChEBI" id="CHEBI:30616"/>
        <dbReference type="ChEBI" id="CHEBI:57692"/>
        <dbReference type="ChEBI" id="CHEBI:58307"/>
        <dbReference type="ChEBI" id="CHEBI:58503"/>
        <dbReference type="ChEBI" id="CHEBI:58537"/>
        <dbReference type="EC" id="2.5.1.17"/>
    </reaction>
</comment>
<reference evidence="17 18" key="1">
    <citation type="submission" date="2020-07" db="EMBL/GenBank/DDBJ databases">
        <title>Sequencing the genomes of 1000 actinobacteria strains.</title>
        <authorList>
            <person name="Klenk H.-P."/>
        </authorList>
    </citation>
    <scope>NUCLEOTIDE SEQUENCE [LARGE SCALE GENOMIC DNA]</scope>
    <source>
        <strain evidence="17 18">DSM 45927</strain>
    </source>
</reference>
<dbReference type="AlphaFoldDB" id="A0A853BF91"/>
<evidence type="ECO:0000256" key="13">
    <source>
        <dbReference type="ARBA" id="ARBA00048692"/>
    </source>
</evidence>
<dbReference type="InterPro" id="IPR016030">
    <property type="entry name" value="CblAdoTrfase-like"/>
</dbReference>
<feature type="region of interest" description="Disordered" evidence="15">
    <location>
        <begin position="1"/>
        <end position="20"/>
    </location>
</feature>
<dbReference type="SUPFAM" id="SSF89028">
    <property type="entry name" value="Cobalamin adenosyltransferase-like"/>
    <property type="match status" value="1"/>
</dbReference>
<comment type="caution">
    <text evidence="17">The sequence shown here is derived from an EMBL/GenBank/DDBJ whole genome shotgun (WGS) entry which is preliminary data.</text>
</comment>
<evidence type="ECO:0000256" key="9">
    <source>
        <dbReference type="ARBA" id="ARBA00031529"/>
    </source>
</evidence>
<gene>
    <name evidence="17" type="ORF">HNR12_000395</name>
</gene>
<protein>
    <recommendedName>
        <fullName evidence="4 14">Corrinoid adenosyltransferase</fullName>
        <ecNumber evidence="3 14">2.5.1.17</ecNumber>
    </recommendedName>
    <alternativeName>
        <fullName evidence="9 14">Cob(II)alamin adenosyltransferase</fullName>
    </alternativeName>
    <alternativeName>
        <fullName evidence="11 14">Cob(II)yrinic acid a,c-diamide adenosyltransferase</fullName>
    </alternativeName>
    <alternativeName>
        <fullName evidence="10 14">Cobinamide/cobalamin adenosyltransferase</fullName>
    </alternativeName>
</protein>
<proteinExistence type="inferred from homology"/>
<dbReference type="EC" id="2.5.1.17" evidence="3 14"/>
<accession>A0A853BF91</accession>
<evidence type="ECO:0000256" key="1">
    <source>
        <dbReference type="ARBA" id="ARBA00005121"/>
    </source>
</evidence>
<dbReference type="Pfam" id="PF01923">
    <property type="entry name" value="Cob_adeno_trans"/>
    <property type="match status" value="1"/>
</dbReference>
<keyword evidence="6 14" id="KW-0808">Transferase</keyword>
<evidence type="ECO:0000256" key="10">
    <source>
        <dbReference type="ARBA" id="ARBA00033334"/>
    </source>
</evidence>
<evidence type="ECO:0000256" key="8">
    <source>
        <dbReference type="ARBA" id="ARBA00022840"/>
    </source>
</evidence>
<organism evidence="17 18">
    <name type="scientific">Streptomonospora nanhaiensis</name>
    <dbReference type="NCBI Taxonomy" id="1323731"/>
    <lineage>
        <taxon>Bacteria</taxon>
        <taxon>Bacillati</taxon>
        <taxon>Actinomycetota</taxon>
        <taxon>Actinomycetes</taxon>
        <taxon>Streptosporangiales</taxon>
        <taxon>Nocardiopsidaceae</taxon>
        <taxon>Streptomonospora</taxon>
    </lineage>
</organism>
<evidence type="ECO:0000256" key="5">
    <source>
        <dbReference type="ARBA" id="ARBA00022573"/>
    </source>
</evidence>
<keyword evidence="18" id="KW-1185">Reference proteome</keyword>
<evidence type="ECO:0000256" key="6">
    <source>
        <dbReference type="ARBA" id="ARBA00022679"/>
    </source>
</evidence>
<evidence type="ECO:0000313" key="18">
    <source>
        <dbReference type="Proteomes" id="UP000575985"/>
    </source>
</evidence>
<dbReference type="GO" id="GO:0008817">
    <property type="term" value="F:corrinoid adenosyltransferase activity"/>
    <property type="evidence" value="ECO:0007669"/>
    <property type="project" value="UniProtKB-UniRule"/>
</dbReference>
<keyword evidence="5 14" id="KW-0169">Cobalamin biosynthesis</keyword>
<dbReference type="GO" id="GO:0009236">
    <property type="term" value="P:cobalamin biosynthetic process"/>
    <property type="evidence" value="ECO:0007669"/>
    <property type="project" value="UniProtKB-UniRule"/>
</dbReference>
<comment type="similarity">
    <text evidence="2 14">Belongs to the Cob(I)alamin adenosyltransferase family.</text>
</comment>
<dbReference type="RefSeq" id="WP_179765834.1">
    <property type="nucleotide sequence ID" value="NZ_JACCFO010000001.1"/>
</dbReference>
<evidence type="ECO:0000256" key="12">
    <source>
        <dbReference type="ARBA" id="ARBA00048555"/>
    </source>
</evidence>
<keyword evidence="7 14" id="KW-0547">Nucleotide-binding</keyword>
<dbReference type="InterPro" id="IPR029499">
    <property type="entry name" value="PduO-typ"/>
</dbReference>
<evidence type="ECO:0000256" key="2">
    <source>
        <dbReference type="ARBA" id="ARBA00007487"/>
    </source>
</evidence>
<sequence>MTASESARVDQDNTGLQETDMGVSVLGDGSHVHKSDPRLGALACVDDAGATIGLVIAFGGVLPEEMVSLLSLLQNDLLDVYSDLHTPMGVEDEHQVRITTGYIDRIQALYDAYSDQTAPSASAVIPGGTASAAFLHKARASVRLAEHHVWIALKENPESMNLLAASYLNRLSALLFVLARTANAEHGDLMWQPGLSERAAQEAQEQQQEAEQA</sequence>
<evidence type="ECO:0000256" key="7">
    <source>
        <dbReference type="ARBA" id="ARBA00022741"/>
    </source>
</evidence>